<gene>
    <name evidence="5" type="ORF">BJBARM4_0149</name>
</gene>
<dbReference type="InterPro" id="IPR012678">
    <property type="entry name" value="Ribosomal_uL23/eL15/eS24_sf"/>
</dbReference>
<evidence type="ECO:0000313" key="5">
    <source>
        <dbReference type="EMBL" id="EEZ93222.1"/>
    </source>
</evidence>
<evidence type="ECO:0000256" key="4">
    <source>
        <dbReference type="ARBA" id="ARBA00035535"/>
    </source>
</evidence>
<dbReference type="GO" id="GO:0003723">
    <property type="term" value="F:RNA binding"/>
    <property type="evidence" value="ECO:0007669"/>
    <property type="project" value="TreeGrafter"/>
</dbReference>
<reference evidence="5 6" key="1">
    <citation type="journal article" date="2010" name="Proc. Natl. Acad. Sci. U.S.A.">
        <title>Enigmatic, ultrasmall, uncultivated Archaea.</title>
        <authorList>
            <person name="Baker B.J."/>
            <person name="Comolli L.R."/>
            <person name="Dick G.J."/>
            <person name="Hauser L.J."/>
            <person name="Hyatt D."/>
            <person name="Dill B.D."/>
            <person name="Land M.L."/>
            <person name="Verberkmoes N.C."/>
            <person name="Hettich R.L."/>
            <person name="Banfield J.F."/>
        </authorList>
    </citation>
    <scope>NUCLEOTIDE SEQUENCE [LARGE SCALE GENOMIC DNA]</scope>
</reference>
<dbReference type="GO" id="GO:0003735">
    <property type="term" value="F:structural constituent of ribosome"/>
    <property type="evidence" value="ECO:0007669"/>
    <property type="project" value="InterPro"/>
</dbReference>
<dbReference type="Proteomes" id="UP000009375">
    <property type="component" value="Unassembled WGS sequence"/>
</dbReference>
<dbReference type="SUPFAM" id="SSF54189">
    <property type="entry name" value="Ribosomal proteins S24e, L23 and L15e"/>
    <property type="match status" value="1"/>
</dbReference>
<dbReference type="GO" id="GO:0002181">
    <property type="term" value="P:cytoplasmic translation"/>
    <property type="evidence" value="ECO:0007669"/>
    <property type="project" value="TreeGrafter"/>
</dbReference>
<accession>D2EEK4</accession>
<proteinExistence type="inferred from homology"/>
<dbReference type="EMBL" id="GG730040">
    <property type="protein sequence ID" value="EEZ93222.1"/>
    <property type="molecule type" value="Genomic_DNA"/>
</dbReference>
<name>D2EEK4_PARA4</name>
<dbReference type="Pfam" id="PF00827">
    <property type="entry name" value="Ribosomal_L15e"/>
    <property type="match status" value="1"/>
</dbReference>
<keyword evidence="2 5" id="KW-0689">Ribosomal protein</keyword>
<dbReference type="PANTHER" id="PTHR11847">
    <property type="entry name" value="RIBOSOMAL PROTEIN L15"/>
    <property type="match status" value="1"/>
</dbReference>
<evidence type="ECO:0000256" key="2">
    <source>
        <dbReference type="ARBA" id="ARBA00022980"/>
    </source>
</evidence>
<dbReference type="InterPro" id="IPR024794">
    <property type="entry name" value="Rbsml_eL15_core_dom_sf"/>
</dbReference>
<sequence length="135" mass="15947">MGSYKYIHANEMALYKNDNRKKEILQAVRNQPITQRIERPTKIAKAKTVGYKAKQGYIVVRVRVSKGDFRRPRPNHARRPSKSGLYYKLEISKEKIARNRALKVYKNMQVIGSYFLIEDGKNKWFEIIMADKERL</sequence>
<protein>
    <recommendedName>
        <fullName evidence="4">50S ribosomal protein L15e</fullName>
    </recommendedName>
</protein>
<organism evidence="5 6">
    <name type="scientific">Candidatus Parvarchaeum acidiphilum ARMAN-4</name>
    <dbReference type="NCBI Taxonomy" id="662760"/>
    <lineage>
        <taxon>Archaea</taxon>
        <taxon>Candidatus Parvarchaeota</taxon>
        <taxon>Candidatus Parvarchaeum</taxon>
    </lineage>
</organism>
<evidence type="ECO:0000256" key="3">
    <source>
        <dbReference type="ARBA" id="ARBA00023274"/>
    </source>
</evidence>
<dbReference type="SMART" id="SM01384">
    <property type="entry name" value="Ribosomal_L15e"/>
    <property type="match status" value="1"/>
</dbReference>
<evidence type="ECO:0000313" key="6">
    <source>
        <dbReference type="Proteomes" id="UP000009375"/>
    </source>
</evidence>
<dbReference type="PANTHER" id="PTHR11847:SF4">
    <property type="entry name" value="LARGE RIBOSOMAL SUBUNIT PROTEIN EL15"/>
    <property type="match status" value="1"/>
</dbReference>
<dbReference type="InterPro" id="IPR000439">
    <property type="entry name" value="Ribosomal_eL15"/>
</dbReference>
<evidence type="ECO:0000256" key="1">
    <source>
        <dbReference type="ARBA" id="ARBA00006857"/>
    </source>
</evidence>
<dbReference type="GO" id="GO:0022625">
    <property type="term" value="C:cytosolic large ribosomal subunit"/>
    <property type="evidence" value="ECO:0007669"/>
    <property type="project" value="TreeGrafter"/>
</dbReference>
<dbReference type="Gene3D" id="3.40.1120.10">
    <property type="entry name" value="Ribosomal protein l15e"/>
    <property type="match status" value="1"/>
</dbReference>
<keyword evidence="3" id="KW-0687">Ribonucleoprotein</keyword>
<comment type="similarity">
    <text evidence="1">Belongs to the eukaryotic ribosomal protein eL15 family.</text>
</comment>
<dbReference type="AlphaFoldDB" id="D2EEK4"/>